<dbReference type="KEGG" id="ftj:FTUN_3565"/>
<dbReference type="AlphaFoldDB" id="A0A6M5YRX1"/>
<accession>A0A6M5YRX1</accession>
<keyword evidence="3" id="KW-1185">Reference proteome</keyword>
<sequence length="222" mass="23480">MYRTFGALVIGLFAAAAAQAHYPFVVPDDKGESAKVVFSDTLEPDANVNIEKIASTKLTLRDATGKEAPLEWKKGDGFLAVNVPGRGDRVVYGTTDYGVIQKGDDKPFRLAYYPKATIGAASAKAVGAKLPLEIVAVPALSKVRFQVLAAGKPVADSEVTVLLPAGGKKGVKTDKDGYTPTFEGAGRYGVQAKVIDPKEGEHAGKKFSETRSYATLVCDVSK</sequence>
<dbReference type="RefSeq" id="WP_171471669.1">
    <property type="nucleotide sequence ID" value="NZ_CP053452.2"/>
</dbReference>
<gene>
    <name evidence="2" type="ORF">FTUN_3565</name>
</gene>
<proteinExistence type="predicted"/>
<feature type="signal peptide" evidence="1">
    <location>
        <begin position="1"/>
        <end position="20"/>
    </location>
</feature>
<evidence type="ECO:0000313" key="3">
    <source>
        <dbReference type="Proteomes" id="UP000503447"/>
    </source>
</evidence>
<reference evidence="3" key="1">
    <citation type="submission" date="2020-05" db="EMBL/GenBank/DDBJ databases">
        <title>Frigoriglobus tundricola gen. nov., sp. nov., a psychrotolerant cellulolytic planctomycete of the family Gemmataceae with two divergent copies of 16S rRNA gene.</title>
        <authorList>
            <person name="Kulichevskaya I.S."/>
            <person name="Ivanova A.A."/>
            <person name="Naumoff D.G."/>
            <person name="Beletsky A.V."/>
            <person name="Rijpstra W.I.C."/>
            <person name="Sinninghe Damste J.S."/>
            <person name="Mardanov A.V."/>
            <person name="Ravin N.V."/>
            <person name="Dedysh S.N."/>
        </authorList>
    </citation>
    <scope>NUCLEOTIDE SEQUENCE [LARGE SCALE GENOMIC DNA]</scope>
    <source>
        <strain evidence="3">PL17</strain>
    </source>
</reference>
<dbReference type="EMBL" id="CP053452">
    <property type="protein sequence ID" value="QJW96011.1"/>
    <property type="molecule type" value="Genomic_DNA"/>
</dbReference>
<evidence type="ECO:0000313" key="2">
    <source>
        <dbReference type="EMBL" id="QJW96011.1"/>
    </source>
</evidence>
<protein>
    <submittedName>
        <fullName evidence="2">Ring canal kelch-like protein</fullName>
    </submittedName>
</protein>
<organism evidence="2 3">
    <name type="scientific">Frigoriglobus tundricola</name>
    <dbReference type="NCBI Taxonomy" id="2774151"/>
    <lineage>
        <taxon>Bacteria</taxon>
        <taxon>Pseudomonadati</taxon>
        <taxon>Planctomycetota</taxon>
        <taxon>Planctomycetia</taxon>
        <taxon>Gemmatales</taxon>
        <taxon>Gemmataceae</taxon>
        <taxon>Frigoriglobus</taxon>
    </lineage>
</organism>
<evidence type="ECO:0000256" key="1">
    <source>
        <dbReference type="SAM" id="SignalP"/>
    </source>
</evidence>
<dbReference type="Proteomes" id="UP000503447">
    <property type="component" value="Chromosome"/>
</dbReference>
<feature type="chain" id="PRO_5026850225" evidence="1">
    <location>
        <begin position="21"/>
        <end position="222"/>
    </location>
</feature>
<name>A0A6M5YRX1_9BACT</name>
<keyword evidence="1" id="KW-0732">Signal</keyword>